<keyword evidence="4" id="KW-1133">Transmembrane helix</keyword>
<keyword evidence="1 5" id="KW-0378">Hydrolase</keyword>
<sequence length="439" mass="49535">MGTLILFIALIIEISFATYCIVTKNNHNKVRNWARIAIFIAFVILTLSSVIVWSFRWFLLAILLLILAIIASVSLIRNKVNAKEYKTSRMIKQAIMMTFILVFVLSPVLIFPQYTMPKVTGEYEVATATYTFTDENRIEQFTDTGNNRFVNVEFSYPDNADGTYPLLVFSHGAYGIASSNSSTYTELASHGYVVASIDHPYHSFYTVSDDGKDVMVSTEYFREFSNTNKEGIYTAEETYGLRQEWMKLRTDDMNFVIDTILTQSESNSNTMYQLINTDKIGVFGHSMGGAASVWLGRERDDVSAVVNIDAPLFSELRYNKEIDAFVPSGEAYTTPLLNIYSDDVWRQLDTISTYAANKAIEKNAIESYDVHFQGAKHLSLTDLPLFSPVLANILQEGKADIDTYYCIETQNKIILEFFDYALKGIGSFTSEGTYGSSNI</sequence>
<keyword evidence="2" id="KW-0442">Lipid degradation</keyword>
<evidence type="ECO:0000256" key="2">
    <source>
        <dbReference type="ARBA" id="ARBA00022963"/>
    </source>
</evidence>
<keyword evidence="6" id="KW-1185">Reference proteome</keyword>
<evidence type="ECO:0000256" key="1">
    <source>
        <dbReference type="ARBA" id="ARBA00022801"/>
    </source>
</evidence>
<dbReference type="AlphaFoldDB" id="A0A162MC60"/>
<dbReference type="Gene3D" id="3.40.50.1820">
    <property type="entry name" value="alpha/beta hydrolase"/>
    <property type="match status" value="1"/>
</dbReference>
<protein>
    <submittedName>
        <fullName evidence="5">Acetylhydrolase</fullName>
    </submittedName>
</protein>
<keyword evidence="4" id="KW-0472">Membrane</keyword>
<feature type="transmembrane region" description="Helical" evidence="4">
    <location>
        <begin position="96"/>
        <end position="114"/>
    </location>
</feature>
<dbReference type="Pfam" id="PF03403">
    <property type="entry name" value="PAF-AH_p_II"/>
    <property type="match status" value="1"/>
</dbReference>
<evidence type="ECO:0000256" key="4">
    <source>
        <dbReference type="SAM" id="Phobius"/>
    </source>
</evidence>
<feature type="transmembrane region" description="Helical" evidence="4">
    <location>
        <begin position="57"/>
        <end position="76"/>
    </location>
</feature>
<accession>A0A162MC60</accession>
<name>A0A162MC60_9BACL</name>
<comment type="caution">
    <text evidence="5">The sequence shown here is derived from an EMBL/GenBank/DDBJ whole genome shotgun (WGS) entry which is preliminary data.</text>
</comment>
<organism evidence="5 6">
    <name type="scientific">Paenibacillus glacialis</name>
    <dbReference type="NCBI Taxonomy" id="494026"/>
    <lineage>
        <taxon>Bacteria</taxon>
        <taxon>Bacillati</taxon>
        <taxon>Bacillota</taxon>
        <taxon>Bacilli</taxon>
        <taxon>Bacillales</taxon>
        <taxon>Paenibacillaceae</taxon>
        <taxon>Paenibacillus</taxon>
    </lineage>
</organism>
<dbReference type="PANTHER" id="PTHR10272:SF0">
    <property type="entry name" value="PLATELET-ACTIVATING FACTOR ACETYLHYDROLASE"/>
    <property type="match status" value="1"/>
</dbReference>
<dbReference type="GO" id="GO:0016042">
    <property type="term" value="P:lipid catabolic process"/>
    <property type="evidence" value="ECO:0007669"/>
    <property type="project" value="UniProtKB-KW"/>
</dbReference>
<evidence type="ECO:0000256" key="3">
    <source>
        <dbReference type="ARBA" id="ARBA00023098"/>
    </source>
</evidence>
<dbReference type="STRING" id="494026.PGLA_14105"/>
<evidence type="ECO:0000313" key="6">
    <source>
        <dbReference type="Proteomes" id="UP000076967"/>
    </source>
</evidence>
<reference evidence="5 6" key="1">
    <citation type="submission" date="2016-03" db="EMBL/GenBank/DDBJ databases">
        <title>Draft genome sequence of Paenibacillus glacialis DSM 22343.</title>
        <authorList>
            <person name="Shin S.-K."/>
            <person name="Yi H."/>
        </authorList>
    </citation>
    <scope>NUCLEOTIDE SEQUENCE [LARGE SCALE GENOMIC DNA]</scope>
    <source>
        <strain evidence="5 6">DSM 22343</strain>
    </source>
</reference>
<dbReference type="GO" id="GO:0003847">
    <property type="term" value="F:1-alkyl-2-acetylglycerophosphocholine esterase activity"/>
    <property type="evidence" value="ECO:0007669"/>
    <property type="project" value="TreeGrafter"/>
</dbReference>
<dbReference type="InterPro" id="IPR029058">
    <property type="entry name" value="AB_hydrolase_fold"/>
</dbReference>
<keyword evidence="3" id="KW-0443">Lipid metabolism</keyword>
<dbReference type="OrthoDB" id="9814760at2"/>
<proteinExistence type="predicted"/>
<feature type="transmembrane region" description="Helical" evidence="4">
    <location>
        <begin position="6"/>
        <end position="22"/>
    </location>
</feature>
<evidence type="ECO:0000313" key="5">
    <source>
        <dbReference type="EMBL" id="OAB41953.1"/>
    </source>
</evidence>
<dbReference type="EMBL" id="LVJH01000025">
    <property type="protein sequence ID" value="OAB41953.1"/>
    <property type="molecule type" value="Genomic_DNA"/>
</dbReference>
<feature type="transmembrane region" description="Helical" evidence="4">
    <location>
        <begin position="34"/>
        <end position="51"/>
    </location>
</feature>
<dbReference type="PANTHER" id="PTHR10272">
    <property type="entry name" value="PLATELET-ACTIVATING FACTOR ACETYLHYDROLASE"/>
    <property type="match status" value="1"/>
</dbReference>
<keyword evidence="4" id="KW-0812">Transmembrane</keyword>
<dbReference type="SUPFAM" id="SSF53474">
    <property type="entry name" value="alpha/beta-Hydrolases"/>
    <property type="match status" value="1"/>
</dbReference>
<dbReference type="RefSeq" id="WP_068533752.1">
    <property type="nucleotide sequence ID" value="NZ_LVJH01000025.1"/>
</dbReference>
<dbReference type="Proteomes" id="UP000076967">
    <property type="component" value="Unassembled WGS sequence"/>
</dbReference>
<gene>
    <name evidence="5" type="ORF">PGLA_14105</name>
</gene>